<dbReference type="SUPFAM" id="SSF63748">
    <property type="entry name" value="Tudor/PWWP/MBT"/>
    <property type="match status" value="1"/>
</dbReference>
<evidence type="ECO:0000256" key="1">
    <source>
        <dbReference type="SAM" id="MobiDB-lite"/>
    </source>
</evidence>
<sequence length="298" mass="32879">MGENDVSSDDPPLKMTKDGGDIKFPKLGKISSKKDECSSDASPKPLYSNPKRRRIEHDTDAIISDDKSLSQSDIVDVSPVTKSRYGRTHKPKIPEDFLPTDKKVAAILGRSPHKSPGKVSASPSSSTSVEMTKVCQKGRRLHDIFVKKDRRSKGNTESEELSKSINTENVKLEKLDIAENIEDETAALTVMFTPETVKREATSDTSGVLVEKNKALNVEKSSEIDWVIGDLAWARVSGYPFWPCMIALDPQMGNFTRTTDLTETRAACVTDRRSATQPLQGYKSGLFAGHDMSPPQLH</sequence>
<proteinExistence type="predicted"/>
<reference evidence="3 4" key="1">
    <citation type="journal article" date="2022" name="Allergy">
        <title>Genome assembly and annotation of Periplaneta americana reveal a comprehensive cockroach allergen profile.</title>
        <authorList>
            <person name="Wang L."/>
            <person name="Xiong Q."/>
            <person name="Saelim N."/>
            <person name="Wang L."/>
            <person name="Nong W."/>
            <person name="Wan A.T."/>
            <person name="Shi M."/>
            <person name="Liu X."/>
            <person name="Cao Q."/>
            <person name="Hui J.H.L."/>
            <person name="Sookrung N."/>
            <person name="Leung T.F."/>
            <person name="Tungtrongchitr A."/>
            <person name="Tsui S.K.W."/>
        </authorList>
    </citation>
    <scope>NUCLEOTIDE SEQUENCE [LARGE SCALE GENOMIC DNA]</scope>
    <source>
        <strain evidence="3">PWHHKU_190912</strain>
    </source>
</reference>
<dbReference type="Proteomes" id="UP001148838">
    <property type="component" value="Unassembled WGS sequence"/>
</dbReference>
<dbReference type="Gene3D" id="2.30.30.140">
    <property type="match status" value="1"/>
</dbReference>
<dbReference type="InterPro" id="IPR000313">
    <property type="entry name" value="PWWP_dom"/>
</dbReference>
<dbReference type="EMBL" id="JAJSOF020000001">
    <property type="protein sequence ID" value="KAJ4450760.1"/>
    <property type="molecule type" value="Genomic_DNA"/>
</dbReference>
<evidence type="ECO:0000313" key="3">
    <source>
        <dbReference type="EMBL" id="KAJ4450760.1"/>
    </source>
</evidence>
<organism evidence="3 4">
    <name type="scientific">Periplaneta americana</name>
    <name type="common">American cockroach</name>
    <name type="synonym">Blatta americana</name>
    <dbReference type="NCBI Taxonomy" id="6978"/>
    <lineage>
        <taxon>Eukaryota</taxon>
        <taxon>Metazoa</taxon>
        <taxon>Ecdysozoa</taxon>
        <taxon>Arthropoda</taxon>
        <taxon>Hexapoda</taxon>
        <taxon>Insecta</taxon>
        <taxon>Pterygota</taxon>
        <taxon>Neoptera</taxon>
        <taxon>Polyneoptera</taxon>
        <taxon>Dictyoptera</taxon>
        <taxon>Blattodea</taxon>
        <taxon>Blattoidea</taxon>
        <taxon>Blattidae</taxon>
        <taxon>Blattinae</taxon>
        <taxon>Periplaneta</taxon>
    </lineage>
</organism>
<feature type="region of interest" description="Disordered" evidence="1">
    <location>
        <begin position="110"/>
        <end position="133"/>
    </location>
</feature>
<keyword evidence="4" id="KW-1185">Reference proteome</keyword>
<accession>A0ABQ8TVK2</accession>
<feature type="domain" description="PWWP" evidence="2">
    <location>
        <begin position="228"/>
        <end position="257"/>
    </location>
</feature>
<gene>
    <name evidence="3" type="ORF">ANN_02190</name>
</gene>
<dbReference type="Pfam" id="PF00855">
    <property type="entry name" value="PWWP"/>
    <property type="match status" value="1"/>
</dbReference>
<feature type="compositionally biased region" description="Low complexity" evidence="1">
    <location>
        <begin position="117"/>
        <end position="129"/>
    </location>
</feature>
<feature type="compositionally biased region" description="Basic and acidic residues" evidence="1">
    <location>
        <begin position="55"/>
        <end position="68"/>
    </location>
</feature>
<comment type="caution">
    <text evidence="3">The sequence shown here is derived from an EMBL/GenBank/DDBJ whole genome shotgun (WGS) entry which is preliminary data.</text>
</comment>
<protein>
    <recommendedName>
        <fullName evidence="2">PWWP domain-containing protein</fullName>
    </recommendedName>
</protein>
<dbReference type="PROSITE" id="PS50812">
    <property type="entry name" value="PWWP"/>
    <property type="match status" value="1"/>
</dbReference>
<name>A0ABQ8TVK2_PERAM</name>
<evidence type="ECO:0000259" key="2">
    <source>
        <dbReference type="PROSITE" id="PS50812"/>
    </source>
</evidence>
<feature type="region of interest" description="Disordered" evidence="1">
    <location>
        <begin position="1"/>
        <end position="71"/>
    </location>
</feature>
<evidence type="ECO:0000313" key="4">
    <source>
        <dbReference type="Proteomes" id="UP001148838"/>
    </source>
</evidence>
<feature type="compositionally biased region" description="Basic and acidic residues" evidence="1">
    <location>
        <begin position="11"/>
        <end position="24"/>
    </location>
</feature>